<dbReference type="InterPro" id="IPR011042">
    <property type="entry name" value="6-blade_b-propeller_TolB-like"/>
</dbReference>
<evidence type="ECO:0000313" key="4">
    <source>
        <dbReference type="Proteomes" id="UP001210865"/>
    </source>
</evidence>
<dbReference type="Gene3D" id="2.120.10.30">
    <property type="entry name" value="TolB, C-terminal domain"/>
    <property type="match status" value="1"/>
</dbReference>
<evidence type="ECO:0000313" key="3">
    <source>
        <dbReference type="EMBL" id="WBO23304.1"/>
    </source>
</evidence>
<organism evidence="3 4">
    <name type="scientific">Sphingomonas abietis</name>
    <dbReference type="NCBI Taxonomy" id="3012344"/>
    <lineage>
        <taxon>Bacteria</taxon>
        <taxon>Pseudomonadati</taxon>
        <taxon>Pseudomonadota</taxon>
        <taxon>Alphaproteobacteria</taxon>
        <taxon>Sphingomonadales</taxon>
        <taxon>Sphingomonadaceae</taxon>
        <taxon>Sphingomonas</taxon>
    </lineage>
</organism>
<dbReference type="InterPro" id="IPR013658">
    <property type="entry name" value="SGL"/>
</dbReference>
<accession>A0ABY7NP43</accession>
<dbReference type="Pfam" id="PF08450">
    <property type="entry name" value="SGL"/>
    <property type="match status" value="1"/>
</dbReference>
<evidence type="ECO:0000259" key="2">
    <source>
        <dbReference type="Pfam" id="PF08450"/>
    </source>
</evidence>
<dbReference type="SUPFAM" id="SSF63829">
    <property type="entry name" value="Calcium-dependent phosphotriesterase"/>
    <property type="match status" value="1"/>
</dbReference>
<dbReference type="EMBL" id="CP115174">
    <property type="protein sequence ID" value="WBO23304.1"/>
    <property type="molecule type" value="Genomic_DNA"/>
</dbReference>
<dbReference type="RefSeq" id="WP_270077939.1">
    <property type="nucleotide sequence ID" value="NZ_CP115174.1"/>
</dbReference>
<comment type="similarity">
    <text evidence="1">Belongs to the SMP-30/CGR1 family.</text>
</comment>
<dbReference type="PANTHER" id="PTHR10907">
    <property type="entry name" value="REGUCALCIN"/>
    <property type="match status" value="1"/>
</dbReference>
<dbReference type="Proteomes" id="UP001210865">
    <property type="component" value="Chromosome"/>
</dbReference>
<evidence type="ECO:0000256" key="1">
    <source>
        <dbReference type="ARBA" id="ARBA00008853"/>
    </source>
</evidence>
<proteinExistence type="inferred from homology"/>
<gene>
    <name evidence="3" type="ORF">PBT88_03985</name>
</gene>
<reference evidence="3 4" key="1">
    <citation type="submission" date="2022-12" db="EMBL/GenBank/DDBJ databases">
        <title>Sphingomonas abieness sp. nov., an endophytic bacterium isolated from Abies koreana.</title>
        <authorList>
            <person name="Jiang L."/>
            <person name="Lee J."/>
        </authorList>
    </citation>
    <scope>NUCLEOTIDE SEQUENCE [LARGE SCALE GENOMIC DNA]</scope>
    <source>
        <strain evidence="4">PAMB 00755</strain>
    </source>
</reference>
<name>A0ABY7NP43_9SPHN</name>
<protein>
    <submittedName>
        <fullName evidence="3">SMP-30/gluconolactonase/LRE family protein</fullName>
    </submittedName>
</protein>
<dbReference type="PANTHER" id="PTHR10907:SF47">
    <property type="entry name" value="REGUCALCIN"/>
    <property type="match status" value="1"/>
</dbReference>
<keyword evidence="4" id="KW-1185">Reference proteome</keyword>
<sequence>MQCIWPLAATLGEGPMWDARRGVLWFVDIKQGRVHRLDPATGDRGTIEVGGMPCFVLPADDGGYVLGNGHDLFRFDGEKVTGRIGGVAMPAANRFNDATVDPKGRIWFGSMDNDENAESGALHVHDAGAIHVAGGECCITNGPAVSGDGRWLYHVDTIGGVIWRFDIAEAPLLRDGTVFARIDPKDGNPDGIIIDAEDHVWAGLWGGWSVRRYAPDGALVQTVEFPVANVTKLAFGGPDLKTVYATTARQGLDDAQLAAQPLAGGLFSFRVDVPGVVLPEARL</sequence>
<dbReference type="InterPro" id="IPR005511">
    <property type="entry name" value="SMP-30"/>
</dbReference>
<dbReference type="PRINTS" id="PR01790">
    <property type="entry name" value="SMP30FAMILY"/>
</dbReference>
<feature type="domain" description="SMP-30/Gluconolactonase/LRE-like region" evidence="2">
    <location>
        <begin position="11"/>
        <end position="249"/>
    </location>
</feature>